<dbReference type="Proteomes" id="UP001651880">
    <property type="component" value="Unassembled WGS sequence"/>
</dbReference>
<keyword evidence="1" id="KW-0472">Membrane</keyword>
<comment type="caution">
    <text evidence="2">The sequence shown here is derived from an EMBL/GenBank/DDBJ whole genome shotgun (WGS) entry which is preliminary data.</text>
</comment>
<dbReference type="Pfam" id="PF16935">
    <property type="entry name" value="Hol_Tox"/>
    <property type="match status" value="1"/>
</dbReference>
<proteinExistence type="predicted"/>
<dbReference type="InterPro" id="IPR031616">
    <property type="entry name" value="BsrE-like"/>
</dbReference>
<accession>A0ABT1ND09</accession>
<reference evidence="2 3" key="1">
    <citation type="submission" date="2021-10" db="EMBL/GenBank/DDBJ databases">
        <title>Lutispora strain m25 sp. nov., a thermophilic, non-spore-forming bacterium isolated from a lab-scale methanogenic bioreactor digesting anaerobic sludge.</title>
        <authorList>
            <person name="El Houari A."/>
            <person name="Mcdonald J."/>
        </authorList>
    </citation>
    <scope>NUCLEOTIDE SEQUENCE [LARGE SCALE GENOMIC DNA]</scope>
    <source>
        <strain evidence="3">m25</strain>
    </source>
</reference>
<feature type="transmembrane region" description="Helical" evidence="1">
    <location>
        <begin position="6"/>
        <end position="28"/>
    </location>
</feature>
<dbReference type="RefSeq" id="WP_255226653.1">
    <property type="nucleotide sequence ID" value="NZ_JAJEKE010000003.1"/>
</dbReference>
<evidence type="ECO:0000256" key="1">
    <source>
        <dbReference type="SAM" id="Phobius"/>
    </source>
</evidence>
<sequence>MNTYEALILMLTFGLFIVALLSLIIAIFTKRK</sequence>
<organism evidence="2 3">
    <name type="scientific">Lutispora saccharofermentans</name>
    <dbReference type="NCBI Taxonomy" id="3024236"/>
    <lineage>
        <taxon>Bacteria</taxon>
        <taxon>Bacillati</taxon>
        <taxon>Bacillota</taxon>
        <taxon>Clostridia</taxon>
        <taxon>Lutisporales</taxon>
        <taxon>Lutisporaceae</taxon>
        <taxon>Lutispora</taxon>
    </lineage>
</organism>
<keyword evidence="1" id="KW-0812">Transmembrane</keyword>
<name>A0ABT1ND09_9FIRM</name>
<dbReference type="EMBL" id="JAJEKE010000003">
    <property type="protein sequence ID" value="MCQ1529137.1"/>
    <property type="molecule type" value="Genomic_DNA"/>
</dbReference>
<evidence type="ECO:0000313" key="3">
    <source>
        <dbReference type="Proteomes" id="UP001651880"/>
    </source>
</evidence>
<protein>
    <submittedName>
        <fullName evidence="2">Holin-like toxin</fullName>
    </submittedName>
</protein>
<keyword evidence="3" id="KW-1185">Reference proteome</keyword>
<evidence type="ECO:0000313" key="2">
    <source>
        <dbReference type="EMBL" id="MCQ1529137.1"/>
    </source>
</evidence>
<gene>
    <name evidence="2" type="ORF">LJD61_06185</name>
</gene>
<keyword evidence="1" id="KW-1133">Transmembrane helix</keyword>